<feature type="transmembrane region" description="Helical" evidence="1">
    <location>
        <begin position="647"/>
        <end position="666"/>
    </location>
</feature>
<keyword evidence="1" id="KW-0472">Membrane</keyword>
<dbReference type="Proteomes" id="UP000036908">
    <property type="component" value="Unassembled WGS sequence"/>
</dbReference>
<dbReference type="EMBL" id="JSVA01000010">
    <property type="protein sequence ID" value="KOF02711.1"/>
    <property type="molecule type" value="Genomic_DNA"/>
</dbReference>
<dbReference type="RefSeq" id="WP_053223654.1">
    <property type="nucleotide sequence ID" value="NZ_JSVA01000010.1"/>
</dbReference>
<feature type="transmembrane region" description="Helical" evidence="1">
    <location>
        <begin position="62"/>
        <end position="84"/>
    </location>
</feature>
<dbReference type="Pfam" id="PF07584">
    <property type="entry name" value="BatA"/>
    <property type="match status" value="1"/>
</dbReference>
<gene>
    <name evidence="3" type="ORF">OB69_10370</name>
</gene>
<protein>
    <recommendedName>
        <fullName evidence="2">Aerotolerance regulator N-terminal domain-containing protein</fullName>
    </recommendedName>
</protein>
<sequence length="669" mass="74981">MTIYTVLTFANPAVLWGLLALAIPVIIHLFNFRRVKRVQFSNIALLKKVKEESSSKRKPVELLILLSRLMFIAFLILAFAQPIFKDNANDQELSDEVLIYLDNSLSMDMPVSSQQSAFDRAYSLSTGVVDAYPESAKFKFLENGYGNSLNTSYTASTIKDRFTELELSGVGRSMDEIQSRIAASGFRGDVYLISDFQKNNENELASIASDSLRNYYLMPIEGENNSNLYFDTAYLENSFLLGAMKNNLKVVLRNEGTEDFEDVNVRLFFDDQLSSTAVVNVSANGITEHIFEIDQSAKGLSNAKVILDDSKVLFDNEYFLTLNNIERVIVHEVKGPDSNGFIEQLYADNELFNYQAFTANNIDNNELLQSDIIILNQLSDFSNQLISALKTFLERNGTVLIIPSAESNFQTFSQLGLTIRFDSDERLGLGQPNFQNPFFDGVFENTNEAIAMPEASITYRLINSELGMLNFKNGREFLSKAELPLGNAYVFSSDFSAEATSFPSHSLFVPVMYKLALGSKVNLSKLYYLTDEQTMVYPLEENLTANDIITLSGGESIITPDQRISGKNLIMEIPKDELSAGHYTIMKGEIELGTIAFNQSKAESSVERHSIDELETLAQAKNINVIQAEDGIEVNRELTAGIKGINLWKYALMLGLLFLFAEVILIRYL</sequence>
<dbReference type="OrthoDB" id="9810200at2"/>
<name>A0A0L8AKF1_9BACT</name>
<dbReference type="PANTHER" id="PTHR37464:SF1">
    <property type="entry name" value="BLL2463 PROTEIN"/>
    <property type="match status" value="1"/>
</dbReference>
<dbReference type="AlphaFoldDB" id="A0A0L8AKF1"/>
<reference evidence="4" key="1">
    <citation type="submission" date="2014-11" db="EMBL/GenBank/DDBJ databases">
        <title>Genome sequencing of Roseivirga sp. D-25.</title>
        <authorList>
            <person name="Selvaratnam C."/>
            <person name="Thevarajoo S."/>
            <person name="Goh K.M."/>
            <person name="Eee R."/>
            <person name="Chan K.-G."/>
            <person name="Chong C.S."/>
        </authorList>
    </citation>
    <scope>NUCLEOTIDE SEQUENCE [LARGE SCALE GENOMIC DNA]</scope>
    <source>
        <strain evidence="4">D-25</strain>
    </source>
</reference>
<proteinExistence type="predicted"/>
<accession>A0A0L8AKF1</accession>
<evidence type="ECO:0000256" key="1">
    <source>
        <dbReference type="SAM" id="Phobius"/>
    </source>
</evidence>
<dbReference type="NCBIfam" id="TIGR02226">
    <property type="entry name" value="two_anch"/>
    <property type="match status" value="1"/>
</dbReference>
<evidence type="ECO:0000313" key="4">
    <source>
        <dbReference type="Proteomes" id="UP000036908"/>
    </source>
</evidence>
<keyword evidence="4" id="KW-1185">Reference proteome</keyword>
<dbReference type="InterPro" id="IPR011933">
    <property type="entry name" value="Double_TM_dom"/>
</dbReference>
<keyword evidence="1" id="KW-0812">Transmembrane</keyword>
<feature type="domain" description="Aerotolerance regulator N-terminal" evidence="2">
    <location>
        <begin position="7"/>
        <end position="82"/>
    </location>
</feature>
<dbReference type="PATRIC" id="fig|1566026.4.peg.358"/>
<feature type="transmembrane region" description="Helical" evidence="1">
    <location>
        <begin position="13"/>
        <end position="32"/>
    </location>
</feature>
<organism evidence="3 4">
    <name type="scientific">Roseivirga seohaensis subsp. aquiponti</name>
    <dbReference type="NCBI Taxonomy" id="1566026"/>
    <lineage>
        <taxon>Bacteria</taxon>
        <taxon>Pseudomonadati</taxon>
        <taxon>Bacteroidota</taxon>
        <taxon>Cytophagia</taxon>
        <taxon>Cytophagales</taxon>
        <taxon>Roseivirgaceae</taxon>
        <taxon>Roseivirga</taxon>
    </lineage>
</organism>
<evidence type="ECO:0000259" key="2">
    <source>
        <dbReference type="Pfam" id="PF07584"/>
    </source>
</evidence>
<comment type="caution">
    <text evidence="3">The sequence shown here is derived from an EMBL/GenBank/DDBJ whole genome shotgun (WGS) entry which is preliminary data.</text>
</comment>
<dbReference type="InterPro" id="IPR024163">
    <property type="entry name" value="Aerotolerance_reg_N"/>
</dbReference>
<dbReference type="PANTHER" id="PTHR37464">
    <property type="entry name" value="BLL2463 PROTEIN"/>
    <property type="match status" value="1"/>
</dbReference>
<keyword evidence="1" id="KW-1133">Transmembrane helix</keyword>
<evidence type="ECO:0000313" key="3">
    <source>
        <dbReference type="EMBL" id="KOF02711.1"/>
    </source>
</evidence>